<dbReference type="OMA" id="CAHIDLM"/>
<dbReference type="Proteomes" id="UP000244005">
    <property type="component" value="Unassembled WGS sequence"/>
</dbReference>
<dbReference type="InterPro" id="IPR037151">
    <property type="entry name" value="AlkB-like_sf"/>
</dbReference>
<protein>
    <recommendedName>
        <fullName evidence="3">Alpha-ketoglutarate-dependent dioxygenase AlkB-like domain-containing protein</fullName>
    </recommendedName>
</protein>
<dbReference type="OrthoDB" id="412814at2759"/>
<dbReference type="GO" id="GO:0006974">
    <property type="term" value="P:DNA damage response"/>
    <property type="evidence" value="ECO:0007669"/>
    <property type="project" value="InterPro"/>
</dbReference>
<dbReference type="Gene3D" id="2.60.120.590">
    <property type="entry name" value="Alpha-ketoglutarate-dependent dioxygenase AlkB-like"/>
    <property type="match status" value="1"/>
</dbReference>
<dbReference type="AlphaFoldDB" id="A0A2R6XSS9"/>
<keyword evidence="5" id="KW-1185">Reference proteome</keyword>
<reference evidence="5" key="1">
    <citation type="journal article" date="2017" name="Cell">
        <title>Insights into land plant evolution garnered from the Marchantia polymorpha genome.</title>
        <authorList>
            <person name="Bowman J.L."/>
            <person name="Kohchi T."/>
            <person name="Yamato K.T."/>
            <person name="Jenkins J."/>
            <person name="Shu S."/>
            <person name="Ishizaki K."/>
            <person name="Yamaoka S."/>
            <person name="Nishihama R."/>
            <person name="Nakamura Y."/>
            <person name="Berger F."/>
            <person name="Adam C."/>
            <person name="Aki S.S."/>
            <person name="Althoff F."/>
            <person name="Araki T."/>
            <person name="Arteaga-Vazquez M.A."/>
            <person name="Balasubrmanian S."/>
            <person name="Barry K."/>
            <person name="Bauer D."/>
            <person name="Boehm C.R."/>
            <person name="Briginshaw L."/>
            <person name="Caballero-Perez J."/>
            <person name="Catarino B."/>
            <person name="Chen F."/>
            <person name="Chiyoda S."/>
            <person name="Chovatia M."/>
            <person name="Davies K.M."/>
            <person name="Delmans M."/>
            <person name="Demura T."/>
            <person name="Dierschke T."/>
            <person name="Dolan L."/>
            <person name="Dorantes-Acosta A.E."/>
            <person name="Eklund D.M."/>
            <person name="Florent S.N."/>
            <person name="Flores-Sandoval E."/>
            <person name="Fujiyama A."/>
            <person name="Fukuzawa H."/>
            <person name="Galik B."/>
            <person name="Grimanelli D."/>
            <person name="Grimwood J."/>
            <person name="Grossniklaus U."/>
            <person name="Hamada T."/>
            <person name="Haseloff J."/>
            <person name="Hetherington A.J."/>
            <person name="Higo A."/>
            <person name="Hirakawa Y."/>
            <person name="Hundley H.N."/>
            <person name="Ikeda Y."/>
            <person name="Inoue K."/>
            <person name="Inoue S.I."/>
            <person name="Ishida S."/>
            <person name="Jia Q."/>
            <person name="Kakita M."/>
            <person name="Kanazawa T."/>
            <person name="Kawai Y."/>
            <person name="Kawashima T."/>
            <person name="Kennedy M."/>
            <person name="Kinose K."/>
            <person name="Kinoshita T."/>
            <person name="Kohara Y."/>
            <person name="Koide E."/>
            <person name="Komatsu K."/>
            <person name="Kopischke S."/>
            <person name="Kubo M."/>
            <person name="Kyozuka J."/>
            <person name="Lagercrantz U."/>
            <person name="Lin S.S."/>
            <person name="Lindquist E."/>
            <person name="Lipzen A.M."/>
            <person name="Lu C.W."/>
            <person name="De Luna E."/>
            <person name="Martienssen R.A."/>
            <person name="Minamino N."/>
            <person name="Mizutani M."/>
            <person name="Mizutani M."/>
            <person name="Mochizuki N."/>
            <person name="Monte I."/>
            <person name="Mosher R."/>
            <person name="Nagasaki H."/>
            <person name="Nakagami H."/>
            <person name="Naramoto S."/>
            <person name="Nishitani K."/>
            <person name="Ohtani M."/>
            <person name="Okamoto T."/>
            <person name="Okumura M."/>
            <person name="Phillips J."/>
            <person name="Pollak B."/>
            <person name="Reinders A."/>
            <person name="Rovekamp M."/>
            <person name="Sano R."/>
            <person name="Sawa S."/>
            <person name="Schmid M.W."/>
            <person name="Shirakawa M."/>
            <person name="Solano R."/>
            <person name="Spunde A."/>
            <person name="Suetsugu N."/>
            <person name="Sugano S."/>
            <person name="Sugiyama A."/>
            <person name="Sun R."/>
            <person name="Suzuki Y."/>
            <person name="Takenaka M."/>
            <person name="Takezawa D."/>
            <person name="Tomogane H."/>
            <person name="Tsuzuki M."/>
            <person name="Ueda T."/>
            <person name="Umeda M."/>
            <person name="Ward J.M."/>
            <person name="Watanabe Y."/>
            <person name="Yazaki K."/>
            <person name="Yokoyama R."/>
            <person name="Yoshitake Y."/>
            <person name="Yotsui I."/>
            <person name="Zachgo S."/>
            <person name="Schmutz J."/>
        </authorList>
    </citation>
    <scope>NUCLEOTIDE SEQUENCE [LARGE SCALE GENOMIC DNA]</scope>
    <source>
        <strain evidence="5">Tak-1</strain>
    </source>
</reference>
<dbReference type="PANTHER" id="PTHR21052">
    <property type="entry name" value="SPERMATOGENESIS ASSOCIATED 11-RELATED"/>
    <property type="match status" value="1"/>
</dbReference>
<evidence type="ECO:0000256" key="2">
    <source>
        <dbReference type="SAM" id="MobiDB-lite"/>
    </source>
</evidence>
<evidence type="ECO:0000313" key="4">
    <source>
        <dbReference type="EMBL" id="PTQ49175.1"/>
    </source>
</evidence>
<comment type="similarity">
    <text evidence="1">Belongs to the alkB family.</text>
</comment>
<dbReference type="GO" id="GO:0005759">
    <property type="term" value="C:mitochondrial matrix"/>
    <property type="evidence" value="ECO:0000318"/>
    <property type="project" value="GO_Central"/>
</dbReference>
<accession>A0A2R6XSS9</accession>
<dbReference type="EMBL" id="KZ772675">
    <property type="protein sequence ID" value="PTQ49175.1"/>
    <property type="molecule type" value="Genomic_DNA"/>
</dbReference>
<name>A0A2R6XSS9_MARPO</name>
<dbReference type="InterPro" id="IPR032870">
    <property type="entry name" value="ALKBH7-like"/>
</dbReference>
<dbReference type="GO" id="GO:0006631">
    <property type="term" value="P:fatty acid metabolic process"/>
    <property type="evidence" value="ECO:0000318"/>
    <property type="project" value="GO_Central"/>
</dbReference>
<dbReference type="PANTHER" id="PTHR21052:SF0">
    <property type="entry name" value="ALPHA-KETOGLUTARATE-DEPENDENT DIOXYGENASE ALKB HOMOLOG 7, MITOCHONDRIAL"/>
    <property type="match status" value="1"/>
</dbReference>
<evidence type="ECO:0000259" key="3">
    <source>
        <dbReference type="Pfam" id="PF13532"/>
    </source>
</evidence>
<evidence type="ECO:0000313" key="5">
    <source>
        <dbReference type="Proteomes" id="UP000244005"/>
    </source>
</evidence>
<dbReference type="SUPFAM" id="SSF51197">
    <property type="entry name" value="Clavaminate synthase-like"/>
    <property type="match status" value="1"/>
</dbReference>
<dbReference type="InterPro" id="IPR027450">
    <property type="entry name" value="AlkB-like"/>
</dbReference>
<proteinExistence type="inferred from homology"/>
<feature type="compositionally biased region" description="Acidic residues" evidence="2">
    <location>
        <begin position="30"/>
        <end position="48"/>
    </location>
</feature>
<sequence length="317" mass="35892">MDCNSEEPDRETTDTDRHAELFSSVFGDTGSEDDGDDDDVFGSEDEGLSEERESRRSHQWVKVNAVEGLWHCSQFLSAQQQDSLTKAIAAEGWFSHPQHNQAMRFGDLPEWAHDLCGLICSSIRAYRSGTDFKQSREEIEGSLAPLPRQILEREPLFDQMIANSYQPGEGIRAHVDLMRFEDGIAIVSLLSTCIMTFALLRDSAPSPEEVSTSEQLEIDLPVHGTANPSPCLSLREQQLQQQEVSFVRERDKSGLAKKVDLLLKPGDLIVTYGPARYLWTHEIDRSKDEQVWLGQKIEQQQRISVTLRKLCPERDTD</sequence>
<dbReference type="Pfam" id="PF13532">
    <property type="entry name" value="2OG-FeII_Oxy_2"/>
    <property type="match status" value="1"/>
</dbReference>
<organism evidence="4 5">
    <name type="scientific">Marchantia polymorpha</name>
    <name type="common">Common liverwort</name>
    <name type="synonym">Marchantia aquatica</name>
    <dbReference type="NCBI Taxonomy" id="3197"/>
    <lineage>
        <taxon>Eukaryota</taxon>
        <taxon>Viridiplantae</taxon>
        <taxon>Streptophyta</taxon>
        <taxon>Embryophyta</taxon>
        <taxon>Marchantiophyta</taxon>
        <taxon>Marchantiopsida</taxon>
        <taxon>Marchantiidae</taxon>
        <taxon>Marchantiales</taxon>
        <taxon>Marchantiaceae</taxon>
        <taxon>Marchantia</taxon>
    </lineage>
</organism>
<dbReference type="Gramene" id="Mp7g10560.1">
    <property type="protein sequence ID" value="Mp7g10560.1.cds"/>
    <property type="gene ID" value="Mp7g10560"/>
</dbReference>
<gene>
    <name evidence="4" type="ORF">MARPO_0003s0075</name>
</gene>
<feature type="region of interest" description="Disordered" evidence="2">
    <location>
        <begin position="1"/>
        <end position="57"/>
    </location>
</feature>
<feature type="compositionally biased region" description="Basic and acidic residues" evidence="2">
    <location>
        <begin position="10"/>
        <end position="20"/>
    </location>
</feature>
<feature type="domain" description="Alpha-ketoglutarate-dependent dioxygenase AlkB-like" evidence="3">
    <location>
        <begin position="69"/>
        <end position="308"/>
    </location>
</feature>
<evidence type="ECO:0000256" key="1">
    <source>
        <dbReference type="ARBA" id="ARBA00007879"/>
    </source>
</evidence>